<dbReference type="Gene3D" id="2.60.450.10">
    <property type="entry name" value="Lipopolysaccharide (LPS) transport protein A like domain"/>
    <property type="match status" value="1"/>
</dbReference>
<gene>
    <name evidence="4" type="primary">lptA</name>
    <name evidence="6" type="ORF">PT85_09050</name>
    <name evidence="7" type="ORF">SAMN05421672_106130</name>
</gene>
<evidence type="ECO:0000313" key="8">
    <source>
        <dbReference type="Proteomes" id="UP000030980"/>
    </source>
</evidence>
<dbReference type="OrthoDB" id="9795964at2"/>
<dbReference type="GO" id="GO:0030288">
    <property type="term" value="C:outer membrane-bounded periplasmic space"/>
    <property type="evidence" value="ECO:0007669"/>
    <property type="project" value="TreeGrafter"/>
</dbReference>
<comment type="subunit">
    <text evidence="4">Component of the lipopolysaccharide transport and assembly complex.</text>
</comment>
<protein>
    <recommendedName>
        <fullName evidence="4">Lipopolysaccharide export system protein LptA</fullName>
    </recommendedName>
</protein>
<keyword evidence="2 4" id="KW-0732">Signal</keyword>
<reference evidence="6 8" key="1">
    <citation type="submission" date="2014-11" db="EMBL/GenBank/DDBJ databases">
        <title>Genome sequence of Pseudomonas tuomuerensis JCM 14085.</title>
        <authorList>
            <person name="Shin S.-K."/>
            <person name="Yi H."/>
        </authorList>
    </citation>
    <scope>NUCLEOTIDE SEQUENCE [LARGE SCALE GENOMIC DNA]</scope>
    <source>
        <strain evidence="6 8">JCM 14085</strain>
    </source>
</reference>
<comment type="similarity">
    <text evidence="4">Belongs to the LptA family.</text>
</comment>
<keyword evidence="8" id="KW-1185">Reference proteome</keyword>
<keyword evidence="3 4" id="KW-0574">Periplasm</keyword>
<dbReference type="NCBIfam" id="TIGR03002">
    <property type="entry name" value="outer_YhbN_LptA"/>
    <property type="match status" value="1"/>
</dbReference>
<dbReference type="Pfam" id="PF03968">
    <property type="entry name" value="LptD_N"/>
    <property type="match status" value="1"/>
</dbReference>
<dbReference type="PROSITE" id="PS51257">
    <property type="entry name" value="PROKAR_LIPOPROTEIN"/>
    <property type="match status" value="1"/>
</dbReference>
<feature type="chain" id="PRO_5015204575" description="Lipopolysaccharide export system protein LptA" evidence="4">
    <location>
        <begin position="22"/>
        <end position="176"/>
    </location>
</feature>
<dbReference type="Proteomes" id="UP000186079">
    <property type="component" value="Unassembled WGS sequence"/>
</dbReference>
<dbReference type="AlphaFoldDB" id="A0A0B3C0U6"/>
<organism evidence="6 8">
    <name type="scientific">Pseudomonas flexibilis</name>
    <dbReference type="NCBI Taxonomy" id="706570"/>
    <lineage>
        <taxon>Bacteria</taxon>
        <taxon>Pseudomonadati</taxon>
        <taxon>Pseudomonadota</taxon>
        <taxon>Gammaproteobacteria</taxon>
        <taxon>Pseudomonadales</taxon>
        <taxon>Pseudomonadaceae</taxon>
        <taxon>Pseudomonas</taxon>
    </lineage>
</organism>
<dbReference type="InterPro" id="IPR005653">
    <property type="entry name" value="OstA-like_N"/>
</dbReference>
<comment type="subcellular location">
    <subcellularLocation>
        <location evidence="4">Periplasm</location>
    </subcellularLocation>
</comment>
<reference evidence="7 9" key="2">
    <citation type="submission" date="2017-01" db="EMBL/GenBank/DDBJ databases">
        <authorList>
            <person name="Mah S.A."/>
            <person name="Swanson W.J."/>
            <person name="Moy G.W."/>
            <person name="Vacquier V.D."/>
        </authorList>
    </citation>
    <scope>NUCLEOTIDE SEQUENCE [LARGE SCALE GENOMIC DNA]</scope>
    <source>
        <strain evidence="7 9">ATCC 29606</strain>
    </source>
</reference>
<sequence precursor="true">MTFAKPLLLLGCLAAACSAWALPTDRDQPIHVQADSAELDDRQGKAIYRGDVVITQGTLKITGNTVTVTRNARGEIDTFTAQGRPAYYEQQPEVGESLVHAYGRTIEYFASNERIVLTDQAKVVRDGNTFEGERIVYDTRTQVVNAGRAQDGNVTTPRPRIDMVIQPRKKPAESSE</sequence>
<proteinExistence type="inferred from homology"/>
<dbReference type="GO" id="GO:0009279">
    <property type="term" value="C:cell outer membrane"/>
    <property type="evidence" value="ECO:0007669"/>
    <property type="project" value="TreeGrafter"/>
</dbReference>
<dbReference type="EMBL" id="JTAK01000003">
    <property type="protein sequence ID" value="KHO65162.1"/>
    <property type="molecule type" value="Genomic_DNA"/>
</dbReference>
<dbReference type="GO" id="GO:0001530">
    <property type="term" value="F:lipopolysaccharide binding"/>
    <property type="evidence" value="ECO:0007669"/>
    <property type="project" value="InterPro"/>
</dbReference>
<evidence type="ECO:0000259" key="5">
    <source>
        <dbReference type="Pfam" id="PF03968"/>
    </source>
</evidence>
<name>A0A0B3C0U6_9PSED</name>
<accession>A0A0B2D4N6</accession>
<dbReference type="PATRIC" id="fig|706570.3.peg.1677"/>
<dbReference type="GO" id="GO:0043165">
    <property type="term" value="P:Gram-negative-bacterium-type cell outer membrane assembly"/>
    <property type="evidence" value="ECO:0007669"/>
    <property type="project" value="UniProtKB-UniRule"/>
</dbReference>
<dbReference type="RefSeq" id="WP_027591460.1">
    <property type="nucleotide sequence ID" value="NZ_FMUP01000006.1"/>
</dbReference>
<accession>A0A0B3C0U6</accession>
<dbReference type="InterPro" id="IPR014340">
    <property type="entry name" value="LptA"/>
</dbReference>
<dbReference type="InterPro" id="IPR052037">
    <property type="entry name" value="LPS_export_LptA"/>
</dbReference>
<dbReference type="HAMAP" id="MF_01914">
    <property type="entry name" value="LPS_assembly_LptA"/>
    <property type="match status" value="1"/>
</dbReference>
<dbReference type="GO" id="GO:0015920">
    <property type="term" value="P:lipopolysaccharide transport"/>
    <property type="evidence" value="ECO:0007669"/>
    <property type="project" value="UniProtKB-UniRule"/>
</dbReference>
<evidence type="ECO:0000313" key="9">
    <source>
        <dbReference type="Proteomes" id="UP000186079"/>
    </source>
</evidence>
<evidence type="ECO:0000313" key="7">
    <source>
        <dbReference type="EMBL" id="SIQ44497.1"/>
    </source>
</evidence>
<dbReference type="Proteomes" id="UP000030980">
    <property type="component" value="Unassembled WGS sequence"/>
</dbReference>
<feature type="domain" description="Organic solvent tolerance-like N-terminal" evidence="5">
    <location>
        <begin position="31"/>
        <end position="142"/>
    </location>
</feature>
<dbReference type="STRING" id="706570.PT85_09050"/>
<dbReference type="PANTHER" id="PTHR36504">
    <property type="entry name" value="LIPOPOLYSACCHARIDE EXPORT SYSTEM PROTEIN LPTA"/>
    <property type="match status" value="1"/>
</dbReference>
<comment type="function">
    <text evidence="4">Involved in the assembly of lipopolysaccharide (LPS). Required for the translocation of LPS from the inner membrane to the outer membrane. May form a bridge between the inner membrane and the outer membrane, via interactions with LptC and LptD, thereby facilitating LPS transfer across the periplasm.</text>
</comment>
<dbReference type="EMBL" id="FTMC01000006">
    <property type="protein sequence ID" value="SIQ44497.1"/>
    <property type="molecule type" value="Genomic_DNA"/>
</dbReference>
<evidence type="ECO:0000256" key="2">
    <source>
        <dbReference type="ARBA" id="ARBA00022729"/>
    </source>
</evidence>
<feature type="signal peptide" evidence="4">
    <location>
        <begin position="1"/>
        <end position="21"/>
    </location>
</feature>
<evidence type="ECO:0000256" key="1">
    <source>
        <dbReference type="ARBA" id="ARBA00022448"/>
    </source>
</evidence>
<evidence type="ECO:0000256" key="3">
    <source>
        <dbReference type="ARBA" id="ARBA00022764"/>
    </source>
</evidence>
<keyword evidence="1 4" id="KW-0813">Transport</keyword>
<dbReference type="PANTHER" id="PTHR36504:SF1">
    <property type="entry name" value="LIPOPOLYSACCHARIDE EXPORT SYSTEM PROTEIN LPTA"/>
    <property type="match status" value="1"/>
</dbReference>
<evidence type="ECO:0000256" key="4">
    <source>
        <dbReference type="HAMAP-Rule" id="MF_01914"/>
    </source>
</evidence>
<evidence type="ECO:0000313" key="6">
    <source>
        <dbReference type="EMBL" id="KHO65162.1"/>
    </source>
</evidence>
<dbReference type="GO" id="GO:0017089">
    <property type="term" value="F:glycolipid transfer activity"/>
    <property type="evidence" value="ECO:0007669"/>
    <property type="project" value="TreeGrafter"/>
</dbReference>